<dbReference type="AlphaFoldDB" id="A0A225X2V0"/>
<dbReference type="STRING" id="4795.A0A225X2V0"/>
<organism evidence="1 2">
    <name type="scientific">Phytophthora megakarya</name>
    <dbReference type="NCBI Taxonomy" id="4795"/>
    <lineage>
        <taxon>Eukaryota</taxon>
        <taxon>Sar</taxon>
        <taxon>Stramenopiles</taxon>
        <taxon>Oomycota</taxon>
        <taxon>Peronosporomycetes</taxon>
        <taxon>Peronosporales</taxon>
        <taxon>Peronosporaceae</taxon>
        <taxon>Phytophthora</taxon>
    </lineage>
</organism>
<sequence length="90" mass="10352">MGIEQKEASQIWEDNQGAIALTKDDGYNSRTKHVHIKHHFIHEYVERGPIKVDYIDRKRKLADLLTKTLGTKTLKYLSNASGIKMKITSQ</sequence>
<dbReference type="Proteomes" id="UP000198211">
    <property type="component" value="Unassembled WGS sequence"/>
</dbReference>
<reference evidence="2" key="1">
    <citation type="submission" date="2017-03" db="EMBL/GenBank/DDBJ databases">
        <title>Phytopthora megakarya and P. palmivora, two closely related causual agents of cacao black pod achieved similar genome size and gene model numbers by different mechanisms.</title>
        <authorList>
            <person name="Ali S."/>
            <person name="Shao J."/>
            <person name="Larry D.J."/>
            <person name="Kronmiller B."/>
            <person name="Shen D."/>
            <person name="Strem M.D."/>
            <person name="Melnick R.L."/>
            <person name="Guiltinan M.J."/>
            <person name="Tyler B.M."/>
            <person name="Meinhardt L.W."/>
            <person name="Bailey B.A."/>
        </authorList>
    </citation>
    <scope>NUCLEOTIDE SEQUENCE [LARGE SCALE GENOMIC DNA]</scope>
    <source>
        <strain evidence="2">zdho120</strain>
    </source>
</reference>
<gene>
    <name evidence="1" type="ORF">PHMEG_000504</name>
</gene>
<comment type="caution">
    <text evidence="1">The sequence shown here is derived from an EMBL/GenBank/DDBJ whole genome shotgun (WGS) entry which is preliminary data.</text>
</comment>
<dbReference type="OrthoDB" id="119838at2759"/>
<keyword evidence="2" id="KW-1185">Reference proteome</keyword>
<proteinExistence type="predicted"/>
<evidence type="ECO:0000313" key="2">
    <source>
        <dbReference type="Proteomes" id="UP000198211"/>
    </source>
</evidence>
<dbReference type="CDD" id="cd09272">
    <property type="entry name" value="RNase_HI_RT_Ty1"/>
    <property type="match status" value="1"/>
</dbReference>
<name>A0A225X2V0_9STRA</name>
<accession>A0A225X2V0</accession>
<protein>
    <submittedName>
        <fullName evidence="1">Polyprotein</fullName>
    </submittedName>
</protein>
<dbReference type="EMBL" id="NBNE01000013">
    <property type="protein sequence ID" value="OWZ24434.1"/>
    <property type="molecule type" value="Genomic_DNA"/>
</dbReference>
<evidence type="ECO:0000313" key="1">
    <source>
        <dbReference type="EMBL" id="OWZ24434.1"/>
    </source>
</evidence>